<reference evidence="2" key="1">
    <citation type="submission" date="2023-10" db="EMBL/GenBank/DDBJ databases">
        <title>Production of high quality cheese from raw caw milk (raw cheese).</title>
        <authorList>
            <person name="Samouris G."/>
        </authorList>
    </citation>
    <scope>NUCLEOTIDE SEQUENCE</scope>
    <source>
        <strain evidence="2">M17-3</strain>
    </source>
</reference>
<evidence type="ECO:0000313" key="3">
    <source>
        <dbReference type="Proteomes" id="UP001186047"/>
    </source>
</evidence>
<sequence>MKGKTAVRVALWCEDIRFDKIVARLVFEAFNGYIPECVVHRDGDIYNNSLDNLIGMTRSELSRKAVSKTNSKRTQREICRVNPDTGEVSFVKYKPHSTKYRGALRACYLIRVTYRGDLYFYPEKKFELVEEIKARIKQNNYLLSTGIPSLEMVKRIKRYNLNYKKYLEVLQTI</sequence>
<dbReference type="GO" id="GO:0004519">
    <property type="term" value="F:endonuclease activity"/>
    <property type="evidence" value="ECO:0007669"/>
    <property type="project" value="UniProtKB-KW"/>
</dbReference>
<organism evidence="2 3">
    <name type="scientific">Lactococcus lactis</name>
    <dbReference type="NCBI Taxonomy" id="1358"/>
    <lineage>
        <taxon>Bacteria</taxon>
        <taxon>Bacillati</taxon>
        <taxon>Bacillota</taxon>
        <taxon>Bacilli</taxon>
        <taxon>Lactobacillales</taxon>
        <taxon>Streptococcaceae</taxon>
        <taxon>Lactococcus</taxon>
    </lineage>
</organism>
<dbReference type="Proteomes" id="UP001186047">
    <property type="component" value="Unassembled WGS sequence"/>
</dbReference>
<keyword evidence="2" id="KW-0378">Hydrolase</keyword>
<dbReference type="SUPFAM" id="SSF54060">
    <property type="entry name" value="His-Me finger endonucleases"/>
    <property type="match status" value="1"/>
</dbReference>
<comment type="caution">
    <text evidence="2">The sequence shown here is derived from an EMBL/GenBank/DDBJ whole genome shotgun (WGS) entry which is preliminary data.</text>
</comment>
<keyword evidence="2" id="KW-0540">Nuclease</keyword>
<evidence type="ECO:0000259" key="1">
    <source>
        <dbReference type="Pfam" id="PF13392"/>
    </source>
</evidence>
<dbReference type="EC" id="3.1.-.-" evidence="2"/>
<dbReference type="InterPro" id="IPR003615">
    <property type="entry name" value="HNH_nuc"/>
</dbReference>
<dbReference type="EMBL" id="JAWHVL010000025">
    <property type="protein sequence ID" value="MDV2633218.1"/>
    <property type="molecule type" value="Genomic_DNA"/>
</dbReference>
<accession>A0AAE4SX25</accession>
<dbReference type="RefSeq" id="WP_317059312.1">
    <property type="nucleotide sequence ID" value="NZ_JAWHVL010000025.1"/>
</dbReference>
<dbReference type="InterPro" id="IPR044925">
    <property type="entry name" value="His-Me_finger_sf"/>
</dbReference>
<dbReference type="GO" id="GO:0016787">
    <property type="term" value="F:hydrolase activity"/>
    <property type="evidence" value="ECO:0007669"/>
    <property type="project" value="UniProtKB-KW"/>
</dbReference>
<evidence type="ECO:0000313" key="2">
    <source>
        <dbReference type="EMBL" id="MDV2633218.1"/>
    </source>
</evidence>
<name>A0AAE4SX25_9LACT</name>
<dbReference type="AlphaFoldDB" id="A0AAE4SX25"/>
<keyword evidence="2" id="KW-0255">Endonuclease</keyword>
<dbReference type="Pfam" id="PF13392">
    <property type="entry name" value="HNH_3"/>
    <property type="match status" value="1"/>
</dbReference>
<feature type="domain" description="HNH nuclease" evidence="1">
    <location>
        <begin position="24"/>
        <end position="63"/>
    </location>
</feature>
<protein>
    <submittedName>
        <fullName evidence="2">HNH endonuclease signature motif containing protein</fullName>
        <ecNumber evidence="2">3.1.-.-</ecNumber>
    </submittedName>
</protein>
<proteinExistence type="predicted"/>
<gene>
    <name evidence="2" type="ORF">RZO31_10120</name>
</gene>
<dbReference type="Gene3D" id="3.90.75.20">
    <property type="match status" value="1"/>
</dbReference>